<dbReference type="Bgee" id="ENSELUG00000002287">
    <property type="expression patterns" value="Expressed in pharyngeal gill and 11 other cell types or tissues"/>
</dbReference>
<feature type="transmembrane region" description="Helical" evidence="6">
    <location>
        <begin position="6"/>
        <end position="27"/>
    </location>
</feature>
<dbReference type="GO" id="GO:0005783">
    <property type="term" value="C:endoplasmic reticulum"/>
    <property type="evidence" value="ECO:0007669"/>
    <property type="project" value="UniProtKB-SubCell"/>
</dbReference>
<dbReference type="InterPro" id="IPR020904">
    <property type="entry name" value="Sc_DH/Rdtase_CS"/>
</dbReference>
<keyword evidence="3" id="KW-0752">Steroid biosynthesis</keyword>
<organism evidence="7 8">
    <name type="scientific">Esox lucius</name>
    <name type="common">Northern pike</name>
    <dbReference type="NCBI Taxonomy" id="8010"/>
    <lineage>
        <taxon>Eukaryota</taxon>
        <taxon>Metazoa</taxon>
        <taxon>Chordata</taxon>
        <taxon>Craniata</taxon>
        <taxon>Vertebrata</taxon>
        <taxon>Euteleostomi</taxon>
        <taxon>Actinopterygii</taxon>
        <taxon>Neopterygii</taxon>
        <taxon>Teleostei</taxon>
        <taxon>Protacanthopterygii</taxon>
        <taxon>Esociformes</taxon>
        <taxon>Esocidae</taxon>
        <taxon>Esox</taxon>
    </lineage>
</organism>
<dbReference type="PANTHER" id="PTHR43899:SF7">
    <property type="entry name" value="17-BETA-HYDROXYSTEROID DEHYDROGENASE TYPE 3"/>
    <property type="match status" value="1"/>
</dbReference>
<dbReference type="PIRSF" id="PIRSF000126">
    <property type="entry name" value="11-beta-HSD1"/>
    <property type="match status" value="1"/>
</dbReference>
<keyword evidence="3" id="KW-0444">Lipid biosynthesis</keyword>
<dbReference type="PRINTS" id="PR00081">
    <property type="entry name" value="GDHRDH"/>
</dbReference>
<evidence type="ECO:0000256" key="6">
    <source>
        <dbReference type="SAM" id="Phobius"/>
    </source>
</evidence>
<evidence type="ECO:0008006" key="9">
    <source>
        <dbReference type="Google" id="ProtNLM"/>
    </source>
</evidence>
<protein>
    <recommendedName>
        <fullName evidence="9">Hydroxysteroid (17-beta) dehydrogenase 3</fullName>
    </recommendedName>
</protein>
<dbReference type="Gene3D" id="3.40.50.720">
    <property type="entry name" value="NAD(P)-binding Rossmann-like Domain"/>
    <property type="match status" value="1"/>
</dbReference>
<evidence type="ECO:0000256" key="2">
    <source>
        <dbReference type="ARBA" id="ARBA00022857"/>
    </source>
</evidence>
<dbReference type="PRINTS" id="PR00080">
    <property type="entry name" value="SDRFAMILY"/>
</dbReference>
<evidence type="ECO:0000256" key="4">
    <source>
        <dbReference type="ARBA" id="ARBA00023002"/>
    </source>
</evidence>
<evidence type="ECO:0000256" key="1">
    <source>
        <dbReference type="ARBA" id="ARBA00004240"/>
    </source>
</evidence>
<name>A0A6Q2WVP1_ESOLU</name>
<dbReference type="InterPro" id="IPR051019">
    <property type="entry name" value="VLCFA-Steroid_DH"/>
</dbReference>
<reference evidence="8" key="1">
    <citation type="journal article" date="2014" name="PLoS ONE">
        <title>The genome and linkage map of the northern pike (Esox lucius): conserved synteny revealed between the salmonid sister group and the Neoteleostei.</title>
        <authorList>
            <person name="Rondeau E.B."/>
            <person name="Minkley D.R."/>
            <person name="Leong J.S."/>
            <person name="Messmer A.M."/>
            <person name="Jantzen J.R."/>
            <person name="von Schalburg K.R."/>
            <person name="Lemon C."/>
            <person name="Bird N.H."/>
            <person name="Koop B.F."/>
        </authorList>
    </citation>
    <scope>NUCLEOTIDE SEQUENCE</scope>
</reference>
<keyword evidence="2" id="KW-0521">NADP</keyword>
<sequence>MDVMELFFVWLGAAVVVFYVIKIVSFVKMFYSGVLFLQPASFFTSMGEWAVVTGGSDGIGRAYSFELAGRGLNIVILSRTKDKLDQVALEIGQTTGQKVKVIVADFTEDDEYEQIQEELKGLNIGVLVNNVGILPSHIPSKFLQIRNLTQVRHSWSTFRPVLPPSPVHTPHVGKGVIVNISSGVACVPSPMYTMYCASKVFVERFSQGLQAEYKEKGIVIQTVAPFGVSTPMTGYLKPNLVTMTAEDFVRTSLKYLKAGDKTYGSICHTIMGWILQSVPLQIIHSERMQDCLREYVNKRVGS</sequence>
<dbReference type="Pfam" id="PF00106">
    <property type="entry name" value="adh_short"/>
    <property type="match status" value="1"/>
</dbReference>
<proteinExistence type="inferred from homology"/>
<dbReference type="GO" id="GO:0047045">
    <property type="term" value="F:testosterone dehydrogenase (NADP+) activity"/>
    <property type="evidence" value="ECO:0007669"/>
    <property type="project" value="TreeGrafter"/>
</dbReference>
<keyword evidence="8" id="KW-1185">Reference proteome</keyword>
<reference evidence="7" key="4">
    <citation type="submission" date="2025-09" db="UniProtKB">
        <authorList>
            <consortium name="Ensembl"/>
        </authorList>
    </citation>
    <scope>IDENTIFICATION</scope>
</reference>
<evidence type="ECO:0000313" key="7">
    <source>
        <dbReference type="Ensembl" id="ENSELUP00000045230.2"/>
    </source>
</evidence>
<keyword evidence="6" id="KW-0812">Transmembrane</keyword>
<keyword evidence="6" id="KW-0472">Membrane</keyword>
<dbReference type="Ensembl" id="ENSELUT00000077226.2">
    <property type="protein sequence ID" value="ENSELUP00000045230.2"/>
    <property type="gene ID" value="ENSELUG00000002287.3"/>
</dbReference>
<dbReference type="OMA" id="PGMENRN"/>
<dbReference type="GeneTree" id="ENSGT00940000160266"/>
<keyword evidence="3" id="KW-0443">Lipid metabolism</keyword>
<comment type="similarity">
    <text evidence="5">Belongs to the short-chain dehydrogenases/reductases (SDR) family.</text>
</comment>
<reference evidence="7" key="3">
    <citation type="submission" date="2025-08" db="UniProtKB">
        <authorList>
            <consortium name="Ensembl"/>
        </authorList>
    </citation>
    <scope>IDENTIFICATION</scope>
</reference>
<dbReference type="GO" id="GO:0006694">
    <property type="term" value="P:steroid biosynthetic process"/>
    <property type="evidence" value="ECO:0007669"/>
    <property type="project" value="UniProtKB-KW"/>
</dbReference>
<dbReference type="PROSITE" id="PS00061">
    <property type="entry name" value="ADH_SHORT"/>
    <property type="match status" value="1"/>
</dbReference>
<dbReference type="InParanoid" id="A0A6Q2WVP1"/>
<keyword evidence="4" id="KW-0560">Oxidoreductase</keyword>
<dbReference type="FunCoup" id="A0A6Q2WVP1">
    <property type="interactions" value="65"/>
</dbReference>
<dbReference type="Proteomes" id="UP000265140">
    <property type="component" value="Chromosome 13"/>
</dbReference>
<dbReference type="SUPFAM" id="SSF51735">
    <property type="entry name" value="NAD(P)-binding Rossmann-fold domains"/>
    <property type="match status" value="1"/>
</dbReference>
<dbReference type="FunFam" id="3.40.50.720:FF:000137">
    <property type="entry name" value="Hydroxysteroid (17-beta) dehydrogenase 3"/>
    <property type="match status" value="1"/>
</dbReference>
<accession>A0A6Q2WVP1</accession>
<dbReference type="AlphaFoldDB" id="A0A6Q2WVP1"/>
<reference evidence="7" key="2">
    <citation type="submission" date="2020-02" db="EMBL/GenBank/DDBJ databases">
        <title>Esox lucius (northern pike) genome, fEsoLuc1, primary haplotype.</title>
        <authorList>
            <person name="Myers G."/>
            <person name="Karagic N."/>
            <person name="Meyer A."/>
            <person name="Pippel M."/>
            <person name="Reichard M."/>
            <person name="Winkler S."/>
            <person name="Tracey A."/>
            <person name="Sims Y."/>
            <person name="Howe K."/>
            <person name="Rhie A."/>
            <person name="Formenti G."/>
            <person name="Durbin R."/>
            <person name="Fedrigo O."/>
            <person name="Jarvis E.D."/>
        </authorList>
    </citation>
    <scope>NUCLEOTIDE SEQUENCE [LARGE SCALE GENOMIC DNA]</scope>
</reference>
<keyword evidence="6" id="KW-1133">Transmembrane helix</keyword>
<dbReference type="CDD" id="cd05356">
    <property type="entry name" value="17beta-HSD1_like_SDR_c"/>
    <property type="match status" value="1"/>
</dbReference>
<gene>
    <name evidence="7" type="primary">HSD17B3</name>
</gene>
<comment type="subcellular location">
    <subcellularLocation>
        <location evidence="1">Endoplasmic reticulum</location>
    </subcellularLocation>
</comment>
<evidence type="ECO:0000313" key="8">
    <source>
        <dbReference type="Proteomes" id="UP000265140"/>
    </source>
</evidence>
<evidence type="ECO:0000256" key="3">
    <source>
        <dbReference type="ARBA" id="ARBA00022955"/>
    </source>
</evidence>
<evidence type="ECO:0000256" key="5">
    <source>
        <dbReference type="RuleBase" id="RU000363"/>
    </source>
</evidence>
<dbReference type="InterPro" id="IPR036291">
    <property type="entry name" value="NAD(P)-bd_dom_sf"/>
</dbReference>
<dbReference type="PANTHER" id="PTHR43899">
    <property type="entry name" value="RH59310P"/>
    <property type="match status" value="1"/>
</dbReference>
<dbReference type="InterPro" id="IPR002347">
    <property type="entry name" value="SDR_fam"/>
</dbReference>